<dbReference type="InterPro" id="IPR050569">
    <property type="entry name" value="TAAR"/>
</dbReference>
<comment type="subcellular location">
    <subcellularLocation>
        <location evidence="1">Cell membrane</location>
        <topology evidence="1">Multi-pass membrane protein</topology>
    </subcellularLocation>
</comment>
<feature type="transmembrane region" description="Helical" evidence="10">
    <location>
        <begin position="40"/>
        <end position="67"/>
    </location>
</feature>
<evidence type="ECO:0000313" key="13">
    <source>
        <dbReference type="Proteomes" id="UP000887567"/>
    </source>
</evidence>
<keyword evidence="4 10" id="KW-1133">Transmembrane helix</keyword>
<evidence type="ECO:0000256" key="8">
    <source>
        <dbReference type="ARBA" id="ARBA00023224"/>
    </source>
</evidence>
<evidence type="ECO:0000256" key="4">
    <source>
        <dbReference type="ARBA" id="ARBA00022989"/>
    </source>
</evidence>
<keyword evidence="13" id="KW-1185">Reference proteome</keyword>
<dbReference type="GeneID" id="110234453"/>
<feature type="transmembrane region" description="Helical" evidence="10">
    <location>
        <begin position="73"/>
        <end position="94"/>
    </location>
</feature>
<dbReference type="PROSITE" id="PS50262">
    <property type="entry name" value="G_PROTEIN_RECEP_F1_2"/>
    <property type="match status" value="1"/>
</dbReference>
<dbReference type="GO" id="GO:0004930">
    <property type="term" value="F:G protein-coupled receptor activity"/>
    <property type="evidence" value="ECO:0007669"/>
    <property type="project" value="UniProtKB-KW"/>
</dbReference>
<feature type="domain" description="G-protein coupled receptors family 1 profile" evidence="11">
    <location>
        <begin position="19"/>
        <end position="265"/>
    </location>
</feature>
<evidence type="ECO:0000256" key="2">
    <source>
        <dbReference type="ARBA" id="ARBA00022475"/>
    </source>
</evidence>
<feature type="transmembrane region" description="Helical" evidence="10">
    <location>
        <begin position="115"/>
        <end position="135"/>
    </location>
</feature>
<accession>A0A913WX47</accession>
<evidence type="ECO:0000259" key="11">
    <source>
        <dbReference type="PROSITE" id="PS50262"/>
    </source>
</evidence>
<evidence type="ECO:0000256" key="5">
    <source>
        <dbReference type="ARBA" id="ARBA00023040"/>
    </source>
</evidence>
<evidence type="ECO:0000256" key="3">
    <source>
        <dbReference type="ARBA" id="ARBA00022692"/>
    </source>
</evidence>
<keyword evidence="8 9" id="KW-0807">Transducer</keyword>
<reference evidence="12" key="1">
    <citation type="submission" date="2022-11" db="UniProtKB">
        <authorList>
            <consortium name="EnsemblMetazoa"/>
        </authorList>
    </citation>
    <scope>IDENTIFICATION</scope>
</reference>
<dbReference type="PANTHER" id="PTHR24249">
    <property type="entry name" value="HISTAMINE RECEPTOR-RELATED G-PROTEIN COUPLED RECEPTOR"/>
    <property type="match status" value="1"/>
</dbReference>
<dbReference type="PRINTS" id="PR00237">
    <property type="entry name" value="GPCRRHODOPSN"/>
</dbReference>
<feature type="transmembrane region" description="Helical" evidence="10">
    <location>
        <begin position="6"/>
        <end position="28"/>
    </location>
</feature>
<feature type="transmembrane region" description="Helical" evidence="10">
    <location>
        <begin position="248"/>
        <end position="268"/>
    </location>
</feature>
<dbReference type="Gene3D" id="1.20.1070.10">
    <property type="entry name" value="Rhodopsin 7-helix transmembrane proteins"/>
    <property type="match status" value="1"/>
</dbReference>
<dbReference type="Pfam" id="PF00001">
    <property type="entry name" value="7tm_1"/>
    <property type="match status" value="1"/>
</dbReference>
<keyword evidence="6 10" id="KW-0472">Membrane</keyword>
<dbReference type="Proteomes" id="UP000887567">
    <property type="component" value="Unplaced"/>
</dbReference>
<keyword evidence="2" id="KW-1003">Cell membrane</keyword>
<keyword evidence="3 9" id="KW-0812">Transmembrane</keyword>
<comment type="similarity">
    <text evidence="9">Belongs to the G-protein coupled receptor 1 family.</text>
</comment>
<keyword evidence="5 9" id="KW-0297">G-protein coupled receptor</keyword>
<dbReference type="KEGG" id="epa:110234453"/>
<dbReference type="OrthoDB" id="10254436at2759"/>
<dbReference type="InterPro" id="IPR017452">
    <property type="entry name" value="GPCR_Rhodpsn_7TM"/>
</dbReference>
<feature type="transmembrane region" description="Helical" evidence="10">
    <location>
        <begin position="155"/>
        <end position="176"/>
    </location>
</feature>
<sequence length="286" mass="33721">MITWYWVIRGIASFTATVGNTLVMILILRCRRLRVSIPNWYIFALALADMMVGAILTPCEFICTYWYSCDPYILRLTFDIIVHFSVTSLCAMTFERFMVIARPLQYRDFMTKKRVLLILFSSWSFGAIFPITGYICMAQQKPVADKTLRIMNTIFLQILPPIMLMLVFISMVYIANKHEKKERTQRNQLNYNYAGEEHKDRSRHIRDKASVKMMGVVIITFAICYMLAMFRSLYFYIMNRNIPITVTYISRIMILVNSTVNFIVYAFLKKDFRQEIGRIFKAFISR</sequence>
<dbReference type="PANTHER" id="PTHR24249:SF372">
    <property type="entry name" value="G-PROTEIN COUPLED RECEPTORS FAMILY 1 PROFILE DOMAIN-CONTAINING PROTEIN"/>
    <property type="match status" value="1"/>
</dbReference>
<dbReference type="GO" id="GO:0005886">
    <property type="term" value="C:plasma membrane"/>
    <property type="evidence" value="ECO:0007669"/>
    <property type="project" value="UniProtKB-SubCell"/>
</dbReference>
<dbReference type="EnsemblMetazoa" id="XM_021039827.2">
    <property type="protein sequence ID" value="XP_020895486.1"/>
    <property type="gene ID" value="LOC110234453"/>
</dbReference>
<protein>
    <recommendedName>
        <fullName evidence="11">G-protein coupled receptors family 1 profile domain-containing protein</fullName>
    </recommendedName>
</protein>
<name>A0A913WX47_EXADI</name>
<proteinExistence type="inferred from homology"/>
<dbReference type="SUPFAM" id="SSF81321">
    <property type="entry name" value="Family A G protein-coupled receptor-like"/>
    <property type="match status" value="1"/>
</dbReference>
<dbReference type="InterPro" id="IPR000276">
    <property type="entry name" value="GPCR_Rhodpsn"/>
</dbReference>
<evidence type="ECO:0000256" key="1">
    <source>
        <dbReference type="ARBA" id="ARBA00004651"/>
    </source>
</evidence>
<evidence type="ECO:0000256" key="6">
    <source>
        <dbReference type="ARBA" id="ARBA00023136"/>
    </source>
</evidence>
<evidence type="ECO:0000313" key="12">
    <source>
        <dbReference type="EnsemblMetazoa" id="XP_020895486.1"/>
    </source>
</evidence>
<feature type="transmembrane region" description="Helical" evidence="10">
    <location>
        <begin position="209"/>
        <end position="228"/>
    </location>
</feature>
<dbReference type="AlphaFoldDB" id="A0A913WX47"/>
<dbReference type="CDD" id="cd00637">
    <property type="entry name" value="7tm_classA_rhodopsin-like"/>
    <property type="match status" value="1"/>
</dbReference>
<organism evidence="12 13">
    <name type="scientific">Exaiptasia diaphana</name>
    <name type="common">Tropical sea anemone</name>
    <name type="synonym">Aiptasia pulchella</name>
    <dbReference type="NCBI Taxonomy" id="2652724"/>
    <lineage>
        <taxon>Eukaryota</taxon>
        <taxon>Metazoa</taxon>
        <taxon>Cnidaria</taxon>
        <taxon>Anthozoa</taxon>
        <taxon>Hexacorallia</taxon>
        <taxon>Actiniaria</taxon>
        <taxon>Aiptasiidae</taxon>
        <taxon>Exaiptasia</taxon>
    </lineage>
</organism>
<keyword evidence="7 9" id="KW-0675">Receptor</keyword>
<evidence type="ECO:0000256" key="7">
    <source>
        <dbReference type="ARBA" id="ARBA00023170"/>
    </source>
</evidence>
<dbReference type="RefSeq" id="XP_020895486.1">
    <property type="nucleotide sequence ID" value="XM_021039827.2"/>
</dbReference>
<dbReference type="OMA" id="LRIMNTI"/>
<evidence type="ECO:0000256" key="10">
    <source>
        <dbReference type="SAM" id="Phobius"/>
    </source>
</evidence>
<dbReference type="SMART" id="SM01381">
    <property type="entry name" value="7TM_GPCR_Srsx"/>
    <property type="match status" value="1"/>
</dbReference>
<dbReference type="PROSITE" id="PS00237">
    <property type="entry name" value="G_PROTEIN_RECEP_F1_1"/>
    <property type="match status" value="1"/>
</dbReference>
<evidence type="ECO:0000256" key="9">
    <source>
        <dbReference type="RuleBase" id="RU000688"/>
    </source>
</evidence>